<dbReference type="Proteomes" id="UP000542973">
    <property type="component" value="Unassembled WGS sequence"/>
</dbReference>
<name>A0A849B8S6_9BURK</name>
<gene>
    <name evidence="2" type="ORF">HLB16_08025</name>
</gene>
<comment type="caution">
    <text evidence="2">The sequence shown here is derived from an EMBL/GenBank/DDBJ whole genome shotgun (WGS) entry which is preliminary data.</text>
</comment>
<dbReference type="PANTHER" id="PTHR34611">
    <property type="match status" value="1"/>
</dbReference>
<dbReference type="InterPro" id="IPR051699">
    <property type="entry name" value="Rpn/YhgA-like_nuclease"/>
</dbReference>
<sequence length="383" mass="43580">MNPYLDPPVAAHLARYPVRPPARCLMTHSGGHAIGGYSTLRRFPDPICHRIAEPGDTADGDAPAKGRDHDGSYKLVFSFREVVRDLIHGFIDESWLHALDWNSLEPVPGHYVSDRLRYGINDVVRRIDVAGQEQPLYLLIEFQSRVDADMAARMLAYVGMFYRDASRRPSRPHGRRRGPRYPAVLPIVFYNGNRPWQADTEIAAMICPLPPSMASHQPRLNYFLIDRTRYTDADLAGKRNLVAVLMRLERAQNIEAMLEPLRLARELTAHNAALDEAMTAWFAALTPNALRLTEVHNLMELEMDMTAKFYRWAREYAQKEVEQGIEKGVHMGHAKALAKLLRHRFGPLSTHVLAQLDAASTDQLEVWQDRTLEAECLDDVFRP</sequence>
<reference evidence="2 3" key="1">
    <citation type="submission" date="2020-05" db="EMBL/GenBank/DDBJ databases">
        <title>MicrobeNet Type strains.</title>
        <authorList>
            <person name="Nicholson A.C."/>
        </authorList>
    </citation>
    <scope>NUCLEOTIDE SEQUENCE [LARGE SCALE GENOMIC DNA]</scope>
    <source>
        <strain evidence="2 3">ATCC 700815</strain>
    </source>
</reference>
<feature type="domain" description="Transposase (putative) YhgA-like" evidence="1">
    <location>
        <begin position="68"/>
        <end position="257"/>
    </location>
</feature>
<dbReference type="PANTHER" id="PTHR34611:SF2">
    <property type="entry name" value="INACTIVE RECOMBINATION-PROMOTING NUCLEASE-LIKE PROTEIN RPNE-RELATED"/>
    <property type="match status" value="1"/>
</dbReference>
<evidence type="ECO:0000259" key="1">
    <source>
        <dbReference type="Pfam" id="PF04754"/>
    </source>
</evidence>
<dbReference type="Pfam" id="PF04754">
    <property type="entry name" value="Transposase_31"/>
    <property type="match status" value="1"/>
</dbReference>
<proteinExistence type="predicted"/>
<dbReference type="EMBL" id="JABEMD010000010">
    <property type="protein sequence ID" value="NNH10826.1"/>
    <property type="molecule type" value="Genomic_DNA"/>
</dbReference>
<accession>A0A849B8S6</accession>
<dbReference type="AlphaFoldDB" id="A0A849B8S6"/>
<protein>
    <recommendedName>
        <fullName evidence="1">Transposase (putative) YhgA-like domain-containing protein</fullName>
    </recommendedName>
</protein>
<evidence type="ECO:0000313" key="3">
    <source>
        <dbReference type="Proteomes" id="UP000542973"/>
    </source>
</evidence>
<evidence type="ECO:0000313" key="2">
    <source>
        <dbReference type="EMBL" id="NNH10826.1"/>
    </source>
</evidence>
<organism evidence="2 3">
    <name type="scientific">Cupriavidus gilardii</name>
    <dbReference type="NCBI Taxonomy" id="82541"/>
    <lineage>
        <taxon>Bacteria</taxon>
        <taxon>Pseudomonadati</taxon>
        <taxon>Pseudomonadota</taxon>
        <taxon>Betaproteobacteria</taxon>
        <taxon>Burkholderiales</taxon>
        <taxon>Burkholderiaceae</taxon>
        <taxon>Cupriavidus</taxon>
    </lineage>
</organism>
<dbReference type="InterPro" id="IPR006842">
    <property type="entry name" value="Transposase_31"/>
</dbReference>
<dbReference type="RefSeq" id="WP_082371747.1">
    <property type="nucleotide sequence ID" value="NZ_BAAAEB010000023.1"/>
</dbReference>